<evidence type="ECO:0000313" key="1">
    <source>
        <dbReference type="EMBL" id="CAI9267396.1"/>
    </source>
</evidence>
<proteinExistence type="predicted"/>
<dbReference type="EMBL" id="OX465077">
    <property type="protein sequence ID" value="CAI9267396.1"/>
    <property type="molecule type" value="Genomic_DNA"/>
</dbReference>
<dbReference type="Proteomes" id="UP001177003">
    <property type="component" value="Chromosome 1"/>
</dbReference>
<dbReference type="AlphaFoldDB" id="A0AA35V5U8"/>
<name>A0AA35V5U8_LACSI</name>
<evidence type="ECO:0000313" key="2">
    <source>
        <dbReference type="Proteomes" id="UP001177003"/>
    </source>
</evidence>
<reference evidence="1" key="1">
    <citation type="submission" date="2023-04" db="EMBL/GenBank/DDBJ databases">
        <authorList>
            <person name="Vijverberg K."/>
            <person name="Xiong W."/>
            <person name="Schranz E."/>
        </authorList>
    </citation>
    <scope>NUCLEOTIDE SEQUENCE</scope>
</reference>
<organism evidence="1 2">
    <name type="scientific">Lactuca saligna</name>
    <name type="common">Willowleaf lettuce</name>
    <dbReference type="NCBI Taxonomy" id="75948"/>
    <lineage>
        <taxon>Eukaryota</taxon>
        <taxon>Viridiplantae</taxon>
        <taxon>Streptophyta</taxon>
        <taxon>Embryophyta</taxon>
        <taxon>Tracheophyta</taxon>
        <taxon>Spermatophyta</taxon>
        <taxon>Magnoliopsida</taxon>
        <taxon>eudicotyledons</taxon>
        <taxon>Gunneridae</taxon>
        <taxon>Pentapetalae</taxon>
        <taxon>asterids</taxon>
        <taxon>campanulids</taxon>
        <taxon>Asterales</taxon>
        <taxon>Asteraceae</taxon>
        <taxon>Cichorioideae</taxon>
        <taxon>Cichorieae</taxon>
        <taxon>Lactucinae</taxon>
        <taxon>Lactuca</taxon>
    </lineage>
</organism>
<accession>A0AA35V5U8</accession>
<gene>
    <name evidence="1" type="ORF">LSALG_LOCUS7884</name>
</gene>
<keyword evidence="2" id="KW-1185">Reference proteome</keyword>
<sequence>MVVKCEGWSTLNVPLKYAPLLASADENENNQSADNQVKKIFSNNVEKQYIVSDLNGQIDRKKFGDVLTRRSKPDPIIKVRCTKLRNKSLKLHLVRKKTEYEYTEVAYAHEPVKFGYSEWMQIQGIIDKHKGVHAQEVKLAI</sequence>
<protein>
    <submittedName>
        <fullName evidence="1">Uncharacterized protein</fullName>
    </submittedName>
</protein>